<feature type="domain" description="GAF" evidence="1">
    <location>
        <begin position="49"/>
        <end position="175"/>
    </location>
</feature>
<dbReference type="SUPFAM" id="SSF55781">
    <property type="entry name" value="GAF domain-like"/>
    <property type="match status" value="1"/>
</dbReference>
<reference evidence="2 3" key="1">
    <citation type="submission" date="2015-12" db="EMBL/GenBank/DDBJ databases">
        <authorList>
            <person name="Shamseldin A."/>
            <person name="Moawad H."/>
            <person name="Abd El-Rahim W.M."/>
            <person name="Sadowsky M.J."/>
        </authorList>
    </citation>
    <scope>NUCLEOTIDE SEQUENCE [LARGE SCALE GENOMIC DNA]</scope>
    <source>
        <strain evidence="2 3">DG5B</strain>
    </source>
</reference>
<dbReference type="KEGG" id="hyg:AUC43_07660"/>
<sequence>MYFYRGLPHGTLRFRPFHSMVTPAHLLASNEDQRLAALQAYQVSGDVPFFDEFVRLTGKLLRVPIALVSLVEADTVWFRGNSGLEEVPERVPRKESLCSVAILNEEATVFENLADQPCTLIDPTAVGDLGLRFYAGFPLQTATGEAIGTLCVIDRQPRILAPEESALMRELADVALLLLDLQGALGSTTAPASALWNDIYTAIAGSLTRLDTLAGLLQWEEAPDTPAALAYQASSREEAIVAAQALHQQITSAVQQLKRQS</sequence>
<dbReference type="Gene3D" id="3.30.450.40">
    <property type="match status" value="1"/>
</dbReference>
<dbReference type="Proteomes" id="UP000059542">
    <property type="component" value="Chromosome"/>
</dbReference>
<dbReference type="PANTHER" id="PTHR43102:SF2">
    <property type="entry name" value="GAF DOMAIN-CONTAINING PROTEIN"/>
    <property type="match status" value="1"/>
</dbReference>
<dbReference type="InterPro" id="IPR029016">
    <property type="entry name" value="GAF-like_dom_sf"/>
</dbReference>
<evidence type="ECO:0000259" key="1">
    <source>
        <dbReference type="Pfam" id="PF01590"/>
    </source>
</evidence>
<name>A0A0U4C1S6_9BACT</name>
<dbReference type="AlphaFoldDB" id="A0A0U4C1S6"/>
<evidence type="ECO:0000313" key="2">
    <source>
        <dbReference type="EMBL" id="ALW84978.1"/>
    </source>
</evidence>
<dbReference type="EMBL" id="CP013909">
    <property type="protein sequence ID" value="ALW84978.1"/>
    <property type="molecule type" value="Genomic_DNA"/>
</dbReference>
<gene>
    <name evidence="2" type="ORF">AUC43_07660</name>
</gene>
<dbReference type="InterPro" id="IPR003018">
    <property type="entry name" value="GAF"/>
</dbReference>
<evidence type="ECO:0000313" key="3">
    <source>
        <dbReference type="Proteomes" id="UP000059542"/>
    </source>
</evidence>
<keyword evidence="3" id="KW-1185">Reference proteome</keyword>
<organism evidence="2 3">
    <name type="scientific">Hymenobacter sedentarius</name>
    <dbReference type="NCBI Taxonomy" id="1411621"/>
    <lineage>
        <taxon>Bacteria</taxon>
        <taxon>Pseudomonadati</taxon>
        <taxon>Bacteroidota</taxon>
        <taxon>Cytophagia</taxon>
        <taxon>Cytophagales</taxon>
        <taxon>Hymenobacteraceae</taxon>
        <taxon>Hymenobacter</taxon>
    </lineage>
</organism>
<dbReference type="PANTHER" id="PTHR43102">
    <property type="entry name" value="SLR1143 PROTEIN"/>
    <property type="match status" value="1"/>
</dbReference>
<proteinExistence type="predicted"/>
<dbReference type="STRING" id="1411621.AUC43_07660"/>
<accession>A0A0U4C1S6</accession>
<protein>
    <recommendedName>
        <fullName evidence="1">GAF domain-containing protein</fullName>
    </recommendedName>
</protein>
<dbReference type="Pfam" id="PF01590">
    <property type="entry name" value="GAF"/>
    <property type="match status" value="1"/>
</dbReference>